<proteinExistence type="predicted"/>
<name>A0A511Z994_9BACL</name>
<dbReference type="Proteomes" id="UP000321901">
    <property type="component" value="Unassembled WGS sequence"/>
</dbReference>
<reference evidence="3 4" key="1">
    <citation type="submission" date="2019-07" db="EMBL/GenBank/DDBJ databases">
        <title>Whole genome shotgun sequence of Sporosarcina luteola NBRC 105378.</title>
        <authorList>
            <person name="Hosoyama A."/>
            <person name="Uohara A."/>
            <person name="Ohji S."/>
            <person name="Ichikawa N."/>
        </authorList>
    </citation>
    <scope>NUCLEOTIDE SEQUENCE [LARGE SCALE GENOMIC DNA]</scope>
    <source>
        <strain evidence="3 4">NBRC 105378</strain>
    </source>
</reference>
<organism evidence="3 4">
    <name type="scientific">Sporosarcina luteola</name>
    <dbReference type="NCBI Taxonomy" id="582850"/>
    <lineage>
        <taxon>Bacteria</taxon>
        <taxon>Bacillati</taxon>
        <taxon>Bacillota</taxon>
        <taxon>Bacilli</taxon>
        <taxon>Bacillales</taxon>
        <taxon>Caryophanaceae</taxon>
        <taxon>Sporosarcina</taxon>
    </lineage>
</organism>
<evidence type="ECO:0000313" key="3">
    <source>
        <dbReference type="EMBL" id="GEN84004.1"/>
    </source>
</evidence>
<keyword evidence="4" id="KW-1185">Reference proteome</keyword>
<feature type="region of interest" description="Disordered" evidence="1">
    <location>
        <begin position="377"/>
        <end position="402"/>
    </location>
</feature>
<accession>A0A511Z994</accession>
<keyword evidence="2" id="KW-0812">Transmembrane</keyword>
<sequence length="402" mass="45565">MNWIRYEHGFKTIHLGMAFTGIFFVWAFIFLQPWLAASFGAVFAMLAFQNVYFAKVGNDLKVNFQAKQKRILVDGEEELIMEFENGKVPIWNGTLILSIEDPVAPSTDNRKHYSGIYDLSVPFAVGSNKKVEIRIPLEGKKRGMSRVTRLILEVPHLFGEGSVNMELKDPITYQSLVYPRVTPLGRELQSSPFKPGEVEQKQSLFTDTLQMIGTRDYVPTDRFDQIHWTASAKMQKLQTKEFLPVSAQSVALILNALEKDRGYMDFEKKVERLVSYADYCNQNNIPYSVAINLRTFGATPFLQIPSGTGKIQFQKTMVMLAKISEKHAKMRYEDMLLNMESSGQLPETIVLITHENDKIGAVAQKWSKRYTVIMDTSSEGSGNEWDNPVLKKTGTDSAFPSA</sequence>
<dbReference type="AlphaFoldDB" id="A0A511Z994"/>
<feature type="transmembrane region" description="Helical" evidence="2">
    <location>
        <begin position="12"/>
        <end position="29"/>
    </location>
</feature>
<comment type="caution">
    <text evidence="3">The sequence shown here is derived from an EMBL/GenBank/DDBJ whole genome shotgun (WGS) entry which is preliminary data.</text>
</comment>
<gene>
    <name evidence="3" type="ORF">SLU01_23160</name>
</gene>
<dbReference type="OrthoDB" id="9789943at2"/>
<evidence type="ECO:0000313" key="4">
    <source>
        <dbReference type="Proteomes" id="UP000321901"/>
    </source>
</evidence>
<protein>
    <submittedName>
        <fullName evidence="3">Uncharacterized protein</fullName>
    </submittedName>
</protein>
<dbReference type="EMBL" id="BJYL01000031">
    <property type="protein sequence ID" value="GEN84004.1"/>
    <property type="molecule type" value="Genomic_DNA"/>
</dbReference>
<evidence type="ECO:0000256" key="1">
    <source>
        <dbReference type="SAM" id="MobiDB-lite"/>
    </source>
</evidence>
<dbReference type="PANTHER" id="PTHR34351">
    <property type="entry name" value="SLR1927 PROTEIN-RELATED"/>
    <property type="match status" value="1"/>
</dbReference>
<keyword evidence="2" id="KW-0472">Membrane</keyword>
<keyword evidence="2" id="KW-1133">Transmembrane helix</keyword>
<dbReference type="PANTHER" id="PTHR34351:SF2">
    <property type="entry name" value="DUF58 DOMAIN-CONTAINING PROTEIN"/>
    <property type="match status" value="1"/>
</dbReference>
<dbReference type="RefSeq" id="WP_147058470.1">
    <property type="nucleotide sequence ID" value="NZ_BJYL01000031.1"/>
</dbReference>
<evidence type="ECO:0000256" key="2">
    <source>
        <dbReference type="SAM" id="Phobius"/>
    </source>
</evidence>